<proteinExistence type="predicted"/>
<organism evidence="2">
    <name type="scientific">marine metagenome</name>
    <dbReference type="NCBI Taxonomy" id="408172"/>
    <lineage>
        <taxon>unclassified sequences</taxon>
        <taxon>metagenomes</taxon>
        <taxon>ecological metagenomes</taxon>
    </lineage>
</organism>
<sequence>MLAKNMGYFFNHLATLVCGVFAAVLTLLWPMFVDYSAVFDLVFMLAVPIMWFLTIVCFVAQKSADYVHGSGHKSSKKSNKKLVYTSDGIASKQNNN</sequence>
<feature type="transmembrane region" description="Helical" evidence="1">
    <location>
        <begin position="12"/>
        <end position="32"/>
    </location>
</feature>
<dbReference type="EMBL" id="UINC01010356">
    <property type="protein sequence ID" value="SVA46101.1"/>
    <property type="molecule type" value="Genomic_DNA"/>
</dbReference>
<name>A0A381W157_9ZZZZ</name>
<protein>
    <submittedName>
        <fullName evidence="2">Uncharacterized protein</fullName>
    </submittedName>
</protein>
<reference evidence="2" key="1">
    <citation type="submission" date="2018-05" db="EMBL/GenBank/DDBJ databases">
        <authorList>
            <person name="Lanie J.A."/>
            <person name="Ng W.-L."/>
            <person name="Kazmierczak K.M."/>
            <person name="Andrzejewski T.M."/>
            <person name="Davidsen T.M."/>
            <person name="Wayne K.J."/>
            <person name="Tettelin H."/>
            <person name="Glass J.I."/>
            <person name="Rusch D."/>
            <person name="Podicherti R."/>
            <person name="Tsui H.-C.T."/>
            <person name="Winkler M.E."/>
        </authorList>
    </citation>
    <scope>NUCLEOTIDE SEQUENCE</scope>
</reference>
<keyword evidence="1" id="KW-1133">Transmembrane helix</keyword>
<accession>A0A381W157</accession>
<feature type="transmembrane region" description="Helical" evidence="1">
    <location>
        <begin position="38"/>
        <end position="60"/>
    </location>
</feature>
<dbReference type="AlphaFoldDB" id="A0A381W157"/>
<keyword evidence="1" id="KW-0472">Membrane</keyword>
<evidence type="ECO:0000313" key="2">
    <source>
        <dbReference type="EMBL" id="SVA46101.1"/>
    </source>
</evidence>
<evidence type="ECO:0000256" key="1">
    <source>
        <dbReference type="SAM" id="Phobius"/>
    </source>
</evidence>
<keyword evidence="1" id="KW-0812">Transmembrane</keyword>
<gene>
    <name evidence="2" type="ORF">METZ01_LOCUS98955</name>
</gene>